<dbReference type="InterPro" id="IPR020850">
    <property type="entry name" value="GED_dom"/>
</dbReference>
<dbReference type="PANTHER" id="PTHR11566">
    <property type="entry name" value="DYNAMIN"/>
    <property type="match status" value="1"/>
</dbReference>
<proteinExistence type="inferred from homology"/>
<evidence type="ECO:0000256" key="3">
    <source>
        <dbReference type="RuleBase" id="RU003932"/>
    </source>
</evidence>
<dbReference type="OrthoDB" id="5061070at2759"/>
<dbReference type="Gene3D" id="3.40.50.300">
    <property type="entry name" value="P-loop containing nucleotide triphosphate hydrolases"/>
    <property type="match status" value="1"/>
</dbReference>
<dbReference type="Gene3D" id="1.20.120.1240">
    <property type="entry name" value="Dynamin, middle domain"/>
    <property type="match status" value="2"/>
</dbReference>
<dbReference type="GO" id="GO:0005739">
    <property type="term" value="C:mitochondrion"/>
    <property type="evidence" value="ECO:0007669"/>
    <property type="project" value="TreeGrafter"/>
</dbReference>
<dbReference type="Proteomes" id="UP000000707">
    <property type="component" value="Unassembled WGS sequence"/>
</dbReference>
<dbReference type="PANTHER" id="PTHR11566:SF235">
    <property type="entry name" value="DYNAMIN-RELATED PROTEIN DNM1"/>
    <property type="match status" value="1"/>
</dbReference>
<gene>
    <name evidence="6" type="ORF">CANTEDRAFT_122098</name>
</gene>
<dbReference type="GeneID" id="18248880"/>
<evidence type="ECO:0000256" key="2">
    <source>
        <dbReference type="ARBA" id="ARBA00023134"/>
    </source>
</evidence>
<dbReference type="InterPro" id="IPR027417">
    <property type="entry name" value="P-loop_NTPase"/>
</dbReference>
<dbReference type="PROSITE" id="PS51718">
    <property type="entry name" value="G_DYNAMIN_2"/>
    <property type="match status" value="1"/>
</dbReference>
<dbReference type="AlphaFoldDB" id="G3B305"/>
<dbReference type="GO" id="GO:0016020">
    <property type="term" value="C:membrane"/>
    <property type="evidence" value="ECO:0007669"/>
    <property type="project" value="TreeGrafter"/>
</dbReference>
<dbReference type="CDD" id="cd08771">
    <property type="entry name" value="DLP_1"/>
    <property type="match status" value="1"/>
</dbReference>
<dbReference type="SMART" id="SM00053">
    <property type="entry name" value="DYNc"/>
    <property type="match status" value="1"/>
</dbReference>
<dbReference type="Pfam" id="PF00350">
    <property type="entry name" value="Dynamin_N"/>
    <property type="match status" value="1"/>
</dbReference>
<evidence type="ECO:0000313" key="7">
    <source>
        <dbReference type="Proteomes" id="UP000000707"/>
    </source>
</evidence>
<dbReference type="GO" id="GO:0006897">
    <property type="term" value="P:endocytosis"/>
    <property type="evidence" value="ECO:0007669"/>
    <property type="project" value="TreeGrafter"/>
</dbReference>
<dbReference type="eggNOG" id="KOG0446">
    <property type="taxonomic scope" value="Eukaryota"/>
</dbReference>
<dbReference type="GO" id="GO:0048312">
    <property type="term" value="P:intracellular distribution of mitochondria"/>
    <property type="evidence" value="ECO:0007669"/>
    <property type="project" value="TreeGrafter"/>
</dbReference>
<dbReference type="GO" id="GO:0003924">
    <property type="term" value="F:GTPase activity"/>
    <property type="evidence" value="ECO:0007669"/>
    <property type="project" value="InterPro"/>
</dbReference>
<dbReference type="Pfam" id="PF01031">
    <property type="entry name" value="Dynamin_M"/>
    <property type="match status" value="1"/>
</dbReference>
<dbReference type="InterPro" id="IPR030381">
    <property type="entry name" value="G_DYNAMIN_dom"/>
</dbReference>
<dbReference type="GO" id="GO:0008017">
    <property type="term" value="F:microtubule binding"/>
    <property type="evidence" value="ECO:0007669"/>
    <property type="project" value="TreeGrafter"/>
</dbReference>
<dbReference type="InterPro" id="IPR001401">
    <property type="entry name" value="Dynamin_GTPase"/>
</dbReference>
<dbReference type="SMART" id="SM00302">
    <property type="entry name" value="GED"/>
    <property type="match status" value="1"/>
</dbReference>
<dbReference type="Pfam" id="PF02212">
    <property type="entry name" value="GED"/>
    <property type="match status" value="1"/>
</dbReference>
<keyword evidence="7" id="KW-1185">Reference proteome</keyword>
<reference evidence="6 7" key="1">
    <citation type="journal article" date="2011" name="Proc. Natl. Acad. Sci. U.S.A.">
        <title>Comparative genomics of xylose-fermenting fungi for enhanced biofuel production.</title>
        <authorList>
            <person name="Wohlbach D.J."/>
            <person name="Kuo A."/>
            <person name="Sato T.K."/>
            <person name="Potts K.M."/>
            <person name="Salamov A.A."/>
            <person name="LaButti K.M."/>
            <person name="Sun H."/>
            <person name="Clum A."/>
            <person name="Pangilinan J.L."/>
            <person name="Lindquist E.A."/>
            <person name="Lucas S."/>
            <person name="Lapidus A."/>
            <person name="Jin M."/>
            <person name="Gunawan C."/>
            <person name="Balan V."/>
            <person name="Dale B.E."/>
            <person name="Jeffries T.W."/>
            <person name="Zinkel R."/>
            <person name="Barry K.W."/>
            <person name="Grigoriev I.V."/>
            <person name="Gasch A.P."/>
        </authorList>
    </citation>
    <scope>NUCLEOTIDE SEQUENCE [LARGE SCALE GENOMIC DNA]</scope>
    <source>
        <strain evidence="7">ATCC 10573 / BCRC 21748 / CBS 615 / JCM 9827 / NBRC 10315 / NRRL Y-1498 / VKM Y-70</strain>
    </source>
</reference>
<dbReference type="GO" id="GO:0005874">
    <property type="term" value="C:microtubule"/>
    <property type="evidence" value="ECO:0007669"/>
    <property type="project" value="TreeGrafter"/>
</dbReference>
<dbReference type="GO" id="GO:0005777">
    <property type="term" value="C:peroxisome"/>
    <property type="evidence" value="ECO:0007669"/>
    <property type="project" value="TreeGrafter"/>
</dbReference>
<dbReference type="KEGG" id="cten:18248880"/>
<evidence type="ECO:0000259" key="4">
    <source>
        <dbReference type="PROSITE" id="PS51388"/>
    </source>
</evidence>
<evidence type="ECO:0000313" key="6">
    <source>
        <dbReference type="EMBL" id="EGV64050.1"/>
    </source>
</evidence>
<accession>G3B305</accession>
<dbReference type="InterPro" id="IPR045063">
    <property type="entry name" value="Dynamin_N"/>
</dbReference>
<organism evidence="7">
    <name type="scientific">Candida tenuis (strain ATCC 10573 / BCRC 21748 / CBS 615 / JCM 9827 / NBRC 10315 / NRRL Y-1498 / VKM Y-70)</name>
    <name type="common">Yeast</name>
    <name type="synonym">Yamadazyma tenuis</name>
    <dbReference type="NCBI Taxonomy" id="590646"/>
    <lineage>
        <taxon>Eukaryota</taxon>
        <taxon>Fungi</taxon>
        <taxon>Dikarya</taxon>
        <taxon>Ascomycota</taxon>
        <taxon>Saccharomycotina</taxon>
        <taxon>Pichiomycetes</taxon>
        <taxon>Debaryomycetaceae</taxon>
        <taxon>Yamadazyma</taxon>
    </lineage>
</organism>
<dbReference type="GO" id="GO:0016559">
    <property type="term" value="P:peroxisome fission"/>
    <property type="evidence" value="ECO:0007669"/>
    <property type="project" value="TreeGrafter"/>
</dbReference>
<comment type="similarity">
    <text evidence="3">Belongs to the TRAFAC class dynamin-like GTPase superfamily. Dynamin/Fzo/YdjA family.</text>
</comment>
<dbReference type="EMBL" id="GL996521">
    <property type="protein sequence ID" value="EGV64050.1"/>
    <property type="molecule type" value="Genomic_DNA"/>
</dbReference>
<feature type="domain" description="Dynamin-type G" evidence="5">
    <location>
        <begin position="24"/>
        <end position="347"/>
    </location>
</feature>
<dbReference type="HOGENOM" id="CLU_008964_5_0_1"/>
<dbReference type="InterPro" id="IPR000375">
    <property type="entry name" value="Dynamin_stalk"/>
</dbReference>
<feature type="domain" description="GED" evidence="4">
    <location>
        <begin position="692"/>
        <end position="779"/>
    </location>
</feature>
<dbReference type="STRING" id="590646.G3B305"/>
<keyword evidence="2 3" id="KW-0342">GTP-binding</keyword>
<dbReference type="InterPro" id="IPR003130">
    <property type="entry name" value="GED"/>
</dbReference>
<dbReference type="GO" id="GO:0000266">
    <property type="term" value="P:mitochondrial fission"/>
    <property type="evidence" value="ECO:0007669"/>
    <property type="project" value="TreeGrafter"/>
</dbReference>
<dbReference type="PRINTS" id="PR00195">
    <property type="entry name" value="DYNAMIN"/>
</dbReference>
<name>G3B305_CANTC</name>
<dbReference type="PROSITE" id="PS51388">
    <property type="entry name" value="GED"/>
    <property type="match status" value="1"/>
</dbReference>
<protein>
    <submittedName>
        <fullName evidence="6">Uncharacterized protein</fullName>
    </submittedName>
</protein>
<dbReference type="PROSITE" id="PS00410">
    <property type="entry name" value="G_DYNAMIN_1"/>
    <property type="match status" value="1"/>
</dbReference>
<dbReference type="InterPro" id="IPR022812">
    <property type="entry name" value="Dynamin"/>
</dbReference>
<evidence type="ECO:0000259" key="5">
    <source>
        <dbReference type="PROSITE" id="PS51718"/>
    </source>
</evidence>
<dbReference type="InterPro" id="IPR019762">
    <property type="entry name" value="Dynamin_GTPase_CS"/>
</dbReference>
<dbReference type="SUPFAM" id="SSF52540">
    <property type="entry name" value="P-loop containing nucleoside triphosphate hydrolases"/>
    <property type="match status" value="1"/>
</dbReference>
<evidence type="ECO:0000256" key="1">
    <source>
        <dbReference type="ARBA" id="ARBA00022741"/>
    </source>
</evidence>
<dbReference type="GO" id="GO:0005525">
    <property type="term" value="F:GTP binding"/>
    <property type="evidence" value="ECO:0007669"/>
    <property type="project" value="UniProtKB-KW"/>
</dbReference>
<keyword evidence="1 3" id="KW-0547">Nucleotide-binding</keyword>
<sequence length="779" mass="87983">MSFSDLIPVVNKLQDIVTTTQVSDLDLPILAVVGSQSCGKSSVLENIVGKDFLPRGTGIVTRRPLILQLVNLKPDEFAACSTSQSNSESDEYYNDDEDDELKEINLEEHLKKLTMAKNGGSKGTSRVSADVEYGEFLHLPGKRFYNFKEIRHEIEIETNRVAGSNKGINRIPINLKIYSTKVLDLTLVDLPGITKVPIGDQPGDIEKQTRNLILEYISRPNCIILAVSPANVDLVNSESLKLARQVDPTGKRTIGILTKLDLMDEGTNALDILKGNVYPLKMGFVGIINRSQYDISINKSLTDSLGDEEAFFRNHQAYRTIANKCGTRYLSIKLNQILMSHIREKLPDIKAKLNTLIGQTEQELIQYGGSPLDVIEDKSVLILNLMTKFAQNFINSIEGTNINEISTKELCGGARLYHIYNEVFGNDLSLINPTHNLTLRDIRTAIRNSTGSRPSLFVPELAFDLLVKPQIKLLEEPSKKCVELVYEELMKIVHNICSNGIEINRYPKLQMKLIEVVSDLLRERLGPTIKYVESLIEINKSYINTNHPNFVGAATAMRTVLEEKRKAGEISKKPVVESDDSDEIEDINEIDEDLPSSKVNESVHIQEKDPSDSYLNYFFGKDPITHQQYLTTQAQLNPAPFKFPNSHETLPLQFNNDSSSTSSTATIINNNNESFEIDEGINELNEKEQLECELIRRLIISYFGIIREIIKDQVPKSIMCLLVNFIRDNIQNQLVIKLYNEKLFDNLLVEDENIQIEREKCYNLLKTYKDAAKIINEVV</sequence>